<dbReference type="Proteomes" id="UP000074108">
    <property type="component" value="Unassembled WGS sequence"/>
</dbReference>
<keyword evidence="2" id="KW-1185">Reference proteome</keyword>
<dbReference type="Pfam" id="PF11148">
    <property type="entry name" value="DUF2922"/>
    <property type="match status" value="1"/>
</dbReference>
<comment type="caution">
    <text evidence="1">The sequence shown here is derived from an EMBL/GenBank/DDBJ whole genome shotgun (WGS) entry which is preliminary data.</text>
</comment>
<dbReference type="RefSeq" id="WP_010171711.1">
    <property type="nucleotide sequence ID" value="NZ_LDYG01000021.1"/>
</dbReference>
<accession>A0A147KA96</accession>
<name>A0A147KA96_9BACI</name>
<dbReference type="PATRIC" id="fig|1150625.3.peg.1092"/>
<dbReference type="EMBL" id="LDYG01000021">
    <property type="protein sequence ID" value="KUP07625.1"/>
    <property type="molecule type" value="Genomic_DNA"/>
</dbReference>
<organism evidence="1 2">
    <name type="scientific">Bacillus coahuilensis p1.1.43</name>
    <dbReference type="NCBI Taxonomy" id="1150625"/>
    <lineage>
        <taxon>Bacteria</taxon>
        <taxon>Bacillati</taxon>
        <taxon>Bacillota</taxon>
        <taxon>Bacilli</taxon>
        <taxon>Bacillales</taxon>
        <taxon>Bacillaceae</taxon>
        <taxon>Bacillus</taxon>
    </lineage>
</organism>
<evidence type="ECO:0000313" key="1">
    <source>
        <dbReference type="EMBL" id="KUP07625.1"/>
    </source>
</evidence>
<dbReference type="OrthoDB" id="2454247at2"/>
<evidence type="ECO:0008006" key="3">
    <source>
        <dbReference type="Google" id="ProtNLM"/>
    </source>
</evidence>
<dbReference type="STRING" id="1150625.Q75_05200"/>
<evidence type="ECO:0000313" key="2">
    <source>
        <dbReference type="Proteomes" id="UP000074108"/>
    </source>
</evidence>
<protein>
    <recommendedName>
        <fullName evidence="3">DUF2922 domain-containing protein</fullName>
    </recommendedName>
</protein>
<sequence length="72" mass="7744">MAKVLELQFLNNAGKTTTVSIDEPNEPINASAVKNAMETIIASTVFQTYDGPVASIKGARLVDRTVTSYELV</sequence>
<dbReference type="InterPro" id="IPR021321">
    <property type="entry name" value="DUF2922"/>
</dbReference>
<proteinExistence type="predicted"/>
<reference evidence="1 2" key="1">
    <citation type="journal article" date="2016" name="Front. Microbiol.">
        <title>Microevolution Analysis of Bacillus coahuilensis Unveils Differences in Phosphorus Acquisition Strategies and Their Regulation.</title>
        <authorList>
            <person name="Gomez-Lunar Z."/>
            <person name="Hernandez-Gonzalez I."/>
            <person name="Rodriguez-Torres M.D."/>
            <person name="Souza V."/>
            <person name="Olmedo-Alvarez G."/>
        </authorList>
    </citation>
    <scope>NUCLEOTIDE SEQUENCE [LARGE SCALE GENOMIC DNA]</scope>
    <source>
        <strain evidence="2">p1.1.43</strain>
    </source>
</reference>
<gene>
    <name evidence="1" type="ORF">Q75_05200</name>
</gene>
<dbReference type="AlphaFoldDB" id="A0A147KA96"/>